<dbReference type="PROSITE" id="PS00514">
    <property type="entry name" value="FIBRINOGEN_C_1"/>
    <property type="match status" value="1"/>
</dbReference>
<dbReference type="SUPFAM" id="SSF56496">
    <property type="entry name" value="Fibrinogen C-terminal domain-like"/>
    <property type="match status" value="1"/>
</dbReference>
<dbReference type="PROSITE" id="PS51406">
    <property type="entry name" value="FIBRINOGEN_C_2"/>
    <property type="match status" value="1"/>
</dbReference>
<organism evidence="4 5">
    <name type="scientific">Plakobranchus ocellatus</name>
    <dbReference type="NCBI Taxonomy" id="259542"/>
    <lineage>
        <taxon>Eukaryota</taxon>
        <taxon>Metazoa</taxon>
        <taxon>Spiralia</taxon>
        <taxon>Lophotrochozoa</taxon>
        <taxon>Mollusca</taxon>
        <taxon>Gastropoda</taxon>
        <taxon>Heterobranchia</taxon>
        <taxon>Euthyneura</taxon>
        <taxon>Panpulmonata</taxon>
        <taxon>Sacoglossa</taxon>
        <taxon>Placobranchoidea</taxon>
        <taxon>Plakobranchidae</taxon>
        <taxon>Plakobranchus</taxon>
    </lineage>
</organism>
<reference evidence="4 5" key="1">
    <citation type="journal article" date="2021" name="Elife">
        <title>Chloroplast acquisition without the gene transfer in kleptoplastic sea slugs, Plakobranchus ocellatus.</title>
        <authorList>
            <person name="Maeda T."/>
            <person name="Takahashi S."/>
            <person name="Yoshida T."/>
            <person name="Shimamura S."/>
            <person name="Takaki Y."/>
            <person name="Nagai Y."/>
            <person name="Toyoda A."/>
            <person name="Suzuki Y."/>
            <person name="Arimoto A."/>
            <person name="Ishii H."/>
            <person name="Satoh N."/>
            <person name="Nishiyama T."/>
            <person name="Hasebe M."/>
            <person name="Maruyama T."/>
            <person name="Minagawa J."/>
            <person name="Obokata J."/>
            <person name="Shigenobu S."/>
        </authorList>
    </citation>
    <scope>NUCLEOTIDE SEQUENCE [LARGE SCALE GENOMIC DNA]</scope>
</reference>
<evidence type="ECO:0000256" key="1">
    <source>
        <dbReference type="ARBA" id="ARBA00023157"/>
    </source>
</evidence>
<dbReference type="AlphaFoldDB" id="A0AAV3ZJK8"/>
<dbReference type="InterPro" id="IPR036056">
    <property type="entry name" value="Fibrinogen-like_C"/>
</dbReference>
<protein>
    <submittedName>
        <fullName evidence="4">Tenascin-r</fullName>
    </submittedName>
</protein>
<dbReference type="GO" id="GO:0005615">
    <property type="term" value="C:extracellular space"/>
    <property type="evidence" value="ECO:0007669"/>
    <property type="project" value="TreeGrafter"/>
</dbReference>
<keyword evidence="5" id="KW-1185">Reference proteome</keyword>
<dbReference type="Gene3D" id="3.90.215.10">
    <property type="entry name" value="Gamma Fibrinogen, chain A, domain 1"/>
    <property type="match status" value="1"/>
</dbReference>
<dbReference type="CDD" id="cd00087">
    <property type="entry name" value="FReD"/>
    <property type="match status" value="1"/>
</dbReference>
<dbReference type="InterPro" id="IPR014716">
    <property type="entry name" value="Fibrinogen_a/b/g_C_1"/>
</dbReference>
<feature type="chain" id="PRO_5043875943" evidence="2">
    <location>
        <begin position="20"/>
        <end position="583"/>
    </location>
</feature>
<sequence>MKRLFILLCLVCIISGINGLHFTLDLRPSTSEGARTAFGILTCEESNRNQPSNTITTMNVFRHSQSESIASDKPERDILMASLNLEEPILTRESEAVKIDGRLKPGWASLRLELFEKEDCNAEYSCEVRMLDSQEKESINTYHLLQHRGQTANQRNGSIATSAESLHVFLLLQQLDTKLAMLDSKVGSVENRLEDKISSLRENVDNKIERGIINKLADIEAKLSALYVAANVQNNVGKSPASLGQEARTGQQEALTDVLVIAESLEEMLNSTSATVFTVHNLLTELQTWHQTDKIDCKNVTQTLEQANRINEGLERSFNENFLQLHERWHGGFEDLKSLINSTSIKIHESIDNATLEKSTEAIENQCSITEILRPKICRKGMVSVLPYAPFPYPVVSPSPNSNLSFPYLCDMFTDGGGWIVIQRRTTGNVDFYRDWATYKKGFGSLDDDFWMGNDNIHTITSSGTYELRVDLKHHNISAFAHYNMFSIDNEDNNYILKLGDYDGTAGDALDYHRGKQFTTYDRDNDEDPNNCAKHWSSAWWFHKCYHANLNGKWTGTGWEAPKWKGFADYKPVTYSEMKIRKL</sequence>
<evidence type="ECO:0000259" key="3">
    <source>
        <dbReference type="PROSITE" id="PS51406"/>
    </source>
</evidence>
<dbReference type="Pfam" id="PF00147">
    <property type="entry name" value="Fibrinogen_C"/>
    <property type="match status" value="1"/>
</dbReference>
<comment type="caution">
    <text evidence="4">The sequence shown here is derived from an EMBL/GenBank/DDBJ whole genome shotgun (WGS) entry which is preliminary data.</text>
</comment>
<proteinExistence type="predicted"/>
<dbReference type="InterPro" id="IPR002181">
    <property type="entry name" value="Fibrinogen_a/b/g_C_dom"/>
</dbReference>
<evidence type="ECO:0000313" key="5">
    <source>
        <dbReference type="Proteomes" id="UP000735302"/>
    </source>
</evidence>
<dbReference type="InterPro" id="IPR050373">
    <property type="entry name" value="Fibrinogen_C-term_domain"/>
</dbReference>
<feature type="signal peptide" evidence="2">
    <location>
        <begin position="1"/>
        <end position="19"/>
    </location>
</feature>
<dbReference type="PANTHER" id="PTHR19143">
    <property type="entry name" value="FIBRINOGEN/TENASCIN/ANGIOPOEITIN"/>
    <property type="match status" value="1"/>
</dbReference>
<dbReference type="SMART" id="SM00186">
    <property type="entry name" value="FBG"/>
    <property type="match status" value="1"/>
</dbReference>
<feature type="domain" description="Fibrinogen C-terminal" evidence="3">
    <location>
        <begin position="369"/>
        <end position="583"/>
    </location>
</feature>
<keyword evidence="2" id="KW-0732">Signal</keyword>
<dbReference type="Proteomes" id="UP000735302">
    <property type="component" value="Unassembled WGS sequence"/>
</dbReference>
<dbReference type="InterPro" id="IPR020837">
    <property type="entry name" value="Fibrinogen_CS"/>
</dbReference>
<evidence type="ECO:0000256" key="2">
    <source>
        <dbReference type="SAM" id="SignalP"/>
    </source>
</evidence>
<evidence type="ECO:0000313" key="4">
    <source>
        <dbReference type="EMBL" id="GFN94692.1"/>
    </source>
</evidence>
<name>A0AAV3ZJK8_9GAST</name>
<keyword evidence="1" id="KW-1015">Disulfide bond</keyword>
<gene>
    <name evidence="4" type="ORF">PoB_002119800</name>
</gene>
<accession>A0AAV3ZJK8</accession>
<dbReference type="EMBL" id="BLXT01002468">
    <property type="protein sequence ID" value="GFN94692.1"/>
    <property type="molecule type" value="Genomic_DNA"/>
</dbReference>